<evidence type="ECO:0000313" key="8">
    <source>
        <dbReference type="EMBL" id="CAG9761596.1"/>
    </source>
</evidence>
<dbReference type="SUPFAM" id="SSF52540">
    <property type="entry name" value="P-loop containing nucleoside triphosphate hydrolases"/>
    <property type="match status" value="1"/>
</dbReference>
<keyword evidence="9" id="KW-1185">Reference proteome</keyword>
<dbReference type="PANTHER" id="PTHR12810">
    <property type="entry name" value="MITOCHONDRIAL 28S RIBOSOMAL PROTEIN S29"/>
    <property type="match status" value="1"/>
</dbReference>
<proteinExistence type="inferred from homology"/>
<dbReference type="PANTHER" id="PTHR12810:SF0">
    <property type="entry name" value="SMALL RIBOSOMAL SUBUNIT PROTEIN MS29"/>
    <property type="match status" value="1"/>
</dbReference>
<evidence type="ECO:0000256" key="5">
    <source>
        <dbReference type="ARBA" id="ARBA00023128"/>
    </source>
</evidence>
<evidence type="ECO:0000256" key="2">
    <source>
        <dbReference type="ARBA" id="ARBA00009863"/>
    </source>
</evidence>
<keyword evidence="4" id="KW-0689">Ribosomal protein</keyword>
<dbReference type="AlphaFoldDB" id="A0A9N9MFL5"/>
<dbReference type="Gene3D" id="3.40.50.300">
    <property type="entry name" value="P-loop containing nucleotide triphosphate hydrolases"/>
    <property type="match status" value="1"/>
</dbReference>
<dbReference type="PRINTS" id="PR01716">
    <property type="entry name" value="DEATHASSOCP3"/>
</dbReference>
<sequence length="388" mass="44768">MFKTTADLLIKSHPLRVVQGRFFAAAVAEPKSEDRLQSFRTFEADPSKHNTNHQSQFYKVDSTDKKVLFQYGGLPKSFQIQAKTFNETCLMVRDPSIQIINHLKTIDYTQPPIKFVLYGKKGCGKTLTLAHIMHYAYKNDFLIVHVPWVGNWMRRCKDTSNSETKPGFIDLNIDAAAWLVHFKTQNANILENPELKTTIDIQWNKRECTPIGSSLLELIDQGINRIRFASNCVNYLAEEVKKLSQSGLCRTLLAIDGFNAFFYPNTRVFTEKKEMVPPSRVTLTEGFLNLTKFDWKNSVIVVTVDEIAIAEKDQISHYPRYLLGKSGFEHLDPFLPVEVKDYSEKEHQSIMDYYRERKWIHSYPGQNDELYFLSGGNPFRLMNLCNAL</sequence>
<dbReference type="InterPro" id="IPR008092">
    <property type="entry name" value="Ribosomal_mS29_met"/>
</dbReference>
<reference evidence="8" key="1">
    <citation type="submission" date="2022-01" db="EMBL/GenBank/DDBJ databases">
        <authorList>
            <person name="King R."/>
        </authorList>
    </citation>
    <scope>NUCLEOTIDE SEQUENCE</scope>
</reference>
<name>A0A9N9MFL5_9CUCU</name>
<comment type="subcellular location">
    <subcellularLocation>
        <location evidence="1">Mitochondrion</location>
    </subcellularLocation>
</comment>
<organism evidence="8 9">
    <name type="scientific">Ceutorhynchus assimilis</name>
    <name type="common">cabbage seed weevil</name>
    <dbReference type="NCBI Taxonomy" id="467358"/>
    <lineage>
        <taxon>Eukaryota</taxon>
        <taxon>Metazoa</taxon>
        <taxon>Ecdysozoa</taxon>
        <taxon>Arthropoda</taxon>
        <taxon>Hexapoda</taxon>
        <taxon>Insecta</taxon>
        <taxon>Pterygota</taxon>
        <taxon>Neoptera</taxon>
        <taxon>Endopterygota</taxon>
        <taxon>Coleoptera</taxon>
        <taxon>Polyphaga</taxon>
        <taxon>Cucujiformia</taxon>
        <taxon>Curculionidae</taxon>
        <taxon>Ceutorhynchinae</taxon>
        <taxon>Ceutorhynchus</taxon>
    </lineage>
</organism>
<comment type="similarity">
    <text evidence="2">Belongs to the mitochondrion-specific ribosomal protein mS29 family.</text>
</comment>
<dbReference type="Pfam" id="PF10236">
    <property type="entry name" value="DAP3"/>
    <property type="match status" value="1"/>
</dbReference>
<dbReference type="EMBL" id="OU892286">
    <property type="protein sequence ID" value="CAG9761596.1"/>
    <property type="molecule type" value="Genomic_DNA"/>
</dbReference>
<gene>
    <name evidence="8" type="ORF">CEUTPL_LOCUS2296</name>
</gene>
<protein>
    <recommendedName>
        <fullName evidence="7">Small ribosomal subunit protein mS29</fullName>
    </recommendedName>
</protein>
<dbReference type="GO" id="GO:0003735">
    <property type="term" value="F:structural constituent of ribosome"/>
    <property type="evidence" value="ECO:0007669"/>
    <property type="project" value="TreeGrafter"/>
</dbReference>
<evidence type="ECO:0000256" key="3">
    <source>
        <dbReference type="ARBA" id="ARBA00022946"/>
    </source>
</evidence>
<accession>A0A9N9MFL5</accession>
<evidence type="ECO:0000256" key="7">
    <source>
        <dbReference type="ARBA" id="ARBA00035140"/>
    </source>
</evidence>
<dbReference type="Proteomes" id="UP001152799">
    <property type="component" value="Chromosome 10"/>
</dbReference>
<dbReference type="GO" id="GO:0006915">
    <property type="term" value="P:apoptotic process"/>
    <property type="evidence" value="ECO:0007669"/>
    <property type="project" value="InterPro"/>
</dbReference>
<evidence type="ECO:0000256" key="6">
    <source>
        <dbReference type="ARBA" id="ARBA00023274"/>
    </source>
</evidence>
<evidence type="ECO:0000313" key="9">
    <source>
        <dbReference type="Proteomes" id="UP001152799"/>
    </source>
</evidence>
<keyword evidence="5" id="KW-0496">Mitochondrion</keyword>
<dbReference type="OrthoDB" id="274828at2759"/>
<evidence type="ECO:0000256" key="1">
    <source>
        <dbReference type="ARBA" id="ARBA00004173"/>
    </source>
</evidence>
<dbReference type="InterPro" id="IPR019368">
    <property type="entry name" value="Ribosomal_mS29"/>
</dbReference>
<dbReference type="GO" id="GO:0005763">
    <property type="term" value="C:mitochondrial small ribosomal subunit"/>
    <property type="evidence" value="ECO:0007669"/>
    <property type="project" value="TreeGrafter"/>
</dbReference>
<dbReference type="InterPro" id="IPR027417">
    <property type="entry name" value="P-loop_NTPase"/>
</dbReference>
<keyword evidence="3" id="KW-0809">Transit peptide</keyword>
<keyword evidence="6" id="KW-0687">Ribonucleoprotein</keyword>
<evidence type="ECO:0000256" key="4">
    <source>
        <dbReference type="ARBA" id="ARBA00022980"/>
    </source>
</evidence>